<keyword evidence="2" id="KW-1185">Reference proteome</keyword>
<gene>
    <name evidence="1" type="ORF">NDU88_003354</name>
</gene>
<dbReference type="EMBL" id="JANPWB010000011">
    <property type="protein sequence ID" value="KAJ1124907.1"/>
    <property type="molecule type" value="Genomic_DNA"/>
</dbReference>
<dbReference type="AlphaFoldDB" id="A0AAV7PCG2"/>
<name>A0AAV7PCG2_PLEWA</name>
<dbReference type="Proteomes" id="UP001066276">
    <property type="component" value="Chromosome 7"/>
</dbReference>
<evidence type="ECO:0000313" key="2">
    <source>
        <dbReference type="Proteomes" id="UP001066276"/>
    </source>
</evidence>
<organism evidence="1 2">
    <name type="scientific">Pleurodeles waltl</name>
    <name type="common">Iberian ribbed newt</name>
    <dbReference type="NCBI Taxonomy" id="8319"/>
    <lineage>
        <taxon>Eukaryota</taxon>
        <taxon>Metazoa</taxon>
        <taxon>Chordata</taxon>
        <taxon>Craniata</taxon>
        <taxon>Vertebrata</taxon>
        <taxon>Euteleostomi</taxon>
        <taxon>Amphibia</taxon>
        <taxon>Batrachia</taxon>
        <taxon>Caudata</taxon>
        <taxon>Salamandroidea</taxon>
        <taxon>Salamandridae</taxon>
        <taxon>Pleurodelinae</taxon>
        <taxon>Pleurodeles</taxon>
    </lineage>
</organism>
<reference evidence="1" key="1">
    <citation type="journal article" date="2022" name="bioRxiv">
        <title>Sequencing and chromosome-scale assembly of the giantPleurodeles waltlgenome.</title>
        <authorList>
            <person name="Brown T."/>
            <person name="Elewa A."/>
            <person name="Iarovenko S."/>
            <person name="Subramanian E."/>
            <person name="Araus A.J."/>
            <person name="Petzold A."/>
            <person name="Susuki M."/>
            <person name="Suzuki K.-i.T."/>
            <person name="Hayashi T."/>
            <person name="Toyoda A."/>
            <person name="Oliveira C."/>
            <person name="Osipova E."/>
            <person name="Leigh N.D."/>
            <person name="Simon A."/>
            <person name="Yun M.H."/>
        </authorList>
    </citation>
    <scope>NUCLEOTIDE SEQUENCE</scope>
    <source>
        <strain evidence="1">20211129_DDA</strain>
        <tissue evidence="1">Liver</tissue>
    </source>
</reference>
<proteinExistence type="predicted"/>
<accession>A0AAV7PCG2</accession>
<evidence type="ECO:0000313" key="1">
    <source>
        <dbReference type="EMBL" id="KAJ1124907.1"/>
    </source>
</evidence>
<comment type="caution">
    <text evidence="1">The sequence shown here is derived from an EMBL/GenBank/DDBJ whole genome shotgun (WGS) entry which is preliminary data.</text>
</comment>
<protein>
    <submittedName>
        <fullName evidence="1">Uncharacterized protein</fullName>
    </submittedName>
</protein>
<sequence>MGRGDSPSRRLGPERGSLSPVEFLIAGGRLCADCGLLGPSVGGRNSRDLSRAGLAGSARHLEVVGGPSDIAWALPGHIVNAGLWDLDPCSGWRRRGLVIVSVPYQSKEQLRRQLRERLVRMNRLEHSLKGGPPGIAKDKGDIRAPAWGLVVGLLELRVLRLRWYLGGCFTFPGLGLPDRCQGVLTP</sequence>